<dbReference type="GO" id="GO:0008360">
    <property type="term" value="P:regulation of cell shape"/>
    <property type="evidence" value="ECO:0007669"/>
    <property type="project" value="InterPro"/>
</dbReference>
<sequence>RTECSLTKDLEEAFNLALLKSLKGEAILLSPACASTDMFSNYKQRGEEFRSLSGFK</sequence>
<dbReference type="GO" id="GO:0008764">
    <property type="term" value="F:UDP-N-acetylmuramoylalanine-D-glutamate ligase activity"/>
    <property type="evidence" value="ECO:0007669"/>
    <property type="project" value="InterPro"/>
</dbReference>
<dbReference type="GO" id="GO:0005524">
    <property type="term" value="F:ATP binding"/>
    <property type="evidence" value="ECO:0007669"/>
    <property type="project" value="UniProtKB-KW"/>
</dbReference>
<dbReference type="AlphaFoldDB" id="A0A382ZT36"/>
<name>A0A382ZT36_9ZZZZ</name>
<dbReference type="InterPro" id="IPR036615">
    <property type="entry name" value="Mur_ligase_C_dom_sf"/>
</dbReference>
<evidence type="ECO:0008006" key="6">
    <source>
        <dbReference type="Google" id="ProtNLM"/>
    </source>
</evidence>
<keyword evidence="4" id="KW-0067">ATP-binding</keyword>
<accession>A0A382ZT36</accession>
<evidence type="ECO:0000256" key="3">
    <source>
        <dbReference type="ARBA" id="ARBA00022741"/>
    </source>
</evidence>
<evidence type="ECO:0000256" key="1">
    <source>
        <dbReference type="ARBA" id="ARBA00022490"/>
    </source>
</evidence>
<proteinExistence type="predicted"/>
<protein>
    <recommendedName>
        <fullName evidence="6">Mur ligase C-terminal domain-containing protein</fullName>
    </recommendedName>
</protein>
<keyword evidence="1" id="KW-0963">Cytoplasm</keyword>
<evidence type="ECO:0000256" key="2">
    <source>
        <dbReference type="ARBA" id="ARBA00022598"/>
    </source>
</evidence>
<dbReference type="GO" id="GO:0051301">
    <property type="term" value="P:cell division"/>
    <property type="evidence" value="ECO:0007669"/>
    <property type="project" value="InterPro"/>
</dbReference>
<reference evidence="5" key="1">
    <citation type="submission" date="2018-05" db="EMBL/GenBank/DDBJ databases">
        <authorList>
            <person name="Lanie J.A."/>
            <person name="Ng W.-L."/>
            <person name="Kazmierczak K.M."/>
            <person name="Andrzejewski T.M."/>
            <person name="Davidsen T.M."/>
            <person name="Wayne K.J."/>
            <person name="Tettelin H."/>
            <person name="Glass J.I."/>
            <person name="Rusch D."/>
            <person name="Podicherti R."/>
            <person name="Tsui H.-C.T."/>
            <person name="Winkler M.E."/>
        </authorList>
    </citation>
    <scope>NUCLEOTIDE SEQUENCE</scope>
</reference>
<dbReference type="Gene3D" id="3.90.190.20">
    <property type="entry name" value="Mur ligase, C-terminal domain"/>
    <property type="match status" value="1"/>
</dbReference>
<keyword evidence="3" id="KW-0547">Nucleotide-binding</keyword>
<gene>
    <name evidence="5" type="ORF">METZ01_LOCUS450692</name>
</gene>
<keyword evidence="2" id="KW-0436">Ligase</keyword>
<feature type="non-terminal residue" evidence="5">
    <location>
        <position position="1"/>
    </location>
</feature>
<evidence type="ECO:0000256" key="4">
    <source>
        <dbReference type="ARBA" id="ARBA00022840"/>
    </source>
</evidence>
<evidence type="ECO:0000313" key="5">
    <source>
        <dbReference type="EMBL" id="SVD97838.1"/>
    </source>
</evidence>
<dbReference type="PANTHER" id="PTHR43692">
    <property type="entry name" value="UDP-N-ACETYLMURAMOYLALANINE--D-GLUTAMATE LIGASE"/>
    <property type="match status" value="1"/>
</dbReference>
<dbReference type="InterPro" id="IPR005762">
    <property type="entry name" value="MurD"/>
</dbReference>
<dbReference type="SUPFAM" id="SSF53244">
    <property type="entry name" value="MurD-like peptide ligases, peptide-binding domain"/>
    <property type="match status" value="1"/>
</dbReference>
<dbReference type="PANTHER" id="PTHR43692:SF1">
    <property type="entry name" value="UDP-N-ACETYLMURAMOYLALANINE--D-GLUTAMATE LIGASE"/>
    <property type="match status" value="1"/>
</dbReference>
<dbReference type="GO" id="GO:0005737">
    <property type="term" value="C:cytoplasm"/>
    <property type="evidence" value="ECO:0007669"/>
    <property type="project" value="InterPro"/>
</dbReference>
<dbReference type="EMBL" id="UINC01185899">
    <property type="protein sequence ID" value="SVD97838.1"/>
    <property type="molecule type" value="Genomic_DNA"/>
</dbReference>
<organism evidence="5">
    <name type="scientific">marine metagenome</name>
    <dbReference type="NCBI Taxonomy" id="408172"/>
    <lineage>
        <taxon>unclassified sequences</taxon>
        <taxon>metagenomes</taxon>
        <taxon>ecological metagenomes</taxon>
    </lineage>
</organism>